<comment type="caution">
    <text evidence="2">The sequence shown here is derived from an EMBL/GenBank/DDBJ whole genome shotgun (WGS) entry which is preliminary data.</text>
</comment>
<dbReference type="PANTHER" id="PTHR30565:SF9">
    <property type="entry name" value="PROTEIN YCIF"/>
    <property type="match status" value="1"/>
</dbReference>
<proteinExistence type="predicted"/>
<name>A0A3S3U6C0_9RHOB</name>
<protein>
    <submittedName>
        <fullName evidence="2">DUF892 family protein</fullName>
    </submittedName>
</protein>
<dbReference type="SUPFAM" id="SSF47240">
    <property type="entry name" value="Ferritin-like"/>
    <property type="match status" value="1"/>
</dbReference>
<feature type="compositionally biased region" description="Low complexity" evidence="1">
    <location>
        <begin position="238"/>
        <end position="247"/>
    </location>
</feature>
<feature type="region of interest" description="Disordered" evidence="1">
    <location>
        <begin position="220"/>
        <end position="247"/>
    </location>
</feature>
<organism evidence="2 3">
    <name type="scientific">Falsigemmobacter intermedius</name>
    <dbReference type="NCBI Taxonomy" id="1553448"/>
    <lineage>
        <taxon>Bacteria</taxon>
        <taxon>Pseudomonadati</taxon>
        <taxon>Pseudomonadota</taxon>
        <taxon>Alphaproteobacteria</taxon>
        <taxon>Rhodobacterales</taxon>
        <taxon>Paracoccaceae</taxon>
        <taxon>Falsigemmobacter</taxon>
    </lineage>
</organism>
<keyword evidence="3" id="KW-1185">Reference proteome</keyword>
<feature type="region of interest" description="Disordered" evidence="1">
    <location>
        <begin position="1"/>
        <end position="62"/>
    </location>
</feature>
<dbReference type="PANTHER" id="PTHR30565">
    <property type="entry name" value="PROTEIN YCIF"/>
    <property type="match status" value="1"/>
</dbReference>
<dbReference type="InterPro" id="IPR047114">
    <property type="entry name" value="YciF"/>
</dbReference>
<evidence type="ECO:0000313" key="2">
    <source>
        <dbReference type="EMBL" id="RWY40403.1"/>
    </source>
</evidence>
<dbReference type="InterPro" id="IPR010287">
    <property type="entry name" value="DUF892_YciF-like"/>
</dbReference>
<reference evidence="2 3" key="1">
    <citation type="journal article" date="2015" name="Int. J. Syst. Evol. Microbiol.">
        <title>Gemmobacter intermedius sp. nov., isolated from a white stork (Ciconia ciconia).</title>
        <authorList>
            <person name="Kampfer P."/>
            <person name="Jerzak L."/>
            <person name="Wilharm G."/>
            <person name="Golke J."/>
            <person name="Busse H.J."/>
            <person name="Glaeser S.P."/>
        </authorList>
    </citation>
    <scope>NUCLEOTIDE SEQUENCE [LARGE SCALE GENOMIC DNA]</scope>
    <source>
        <strain evidence="2 3">119/4</strain>
    </source>
</reference>
<gene>
    <name evidence="2" type="ORF">EP867_12070</name>
</gene>
<dbReference type="RefSeq" id="WP_128489547.1">
    <property type="nucleotide sequence ID" value="NZ_JBHLXB010000001.1"/>
</dbReference>
<dbReference type="OrthoDB" id="9795056at2"/>
<accession>A0A3S3U6C0</accession>
<dbReference type="Pfam" id="PF05974">
    <property type="entry name" value="DUF892"/>
    <property type="match status" value="1"/>
</dbReference>
<dbReference type="InterPro" id="IPR009078">
    <property type="entry name" value="Ferritin-like_SF"/>
</dbReference>
<dbReference type="AlphaFoldDB" id="A0A3S3U6C0"/>
<dbReference type="EMBL" id="SBLC01000016">
    <property type="protein sequence ID" value="RWY40403.1"/>
    <property type="molecule type" value="Genomic_DNA"/>
</dbReference>
<sequence length="247" mass="26318">MAAKAGTSEKAATTRSKTTKAGRTKEVSSAKPAAEQRQKRAKTAVSKVAARASTRQRRTASDEKGLIDLLEHALRDMYYAERKIYRALPKMIKAADDDELAAALTSHREETATHIEALEASFEAMGLRAKGEKCDAIDGILDEATGILEDFGGTLAGDAAIIFSARAVEHYEICRYSAMVGFADALGLDEVHKHLQGVLDQEMAADAKMVALAEGSINEAASEYDEDDSDPAPDPGMAAAKTGAKKA</sequence>
<dbReference type="Proteomes" id="UP000287168">
    <property type="component" value="Unassembled WGS sequence"/>
</dbReference>
<evidence type="ECO:0000313" key="3">
    <source>
        <dbReference type="Proteomes" id="UP000287168"/>
    </source>
</evidence>
<dbReference type="InterPro" id="IPR012347">
    <property type="entry name" value="Ferritin-like"/>
</dbReference>
<feature type="compositionally biased region" description="Basic and acidic residues" evidence="1">
    <location>
        <begin position="23"/>
        <end position="38"/>
    </location>
</feature>
<dbReference type="Gene3D" id="1.20.1260.10">
    <property type="match status" value="1"/>
</dbReference>
<feature type="compositionally biased region" description="Acidic residues" evidence="1">
    <location>
        <begin position="222"/>
        <end position="231"/>
    </location>
</feature>
<evidence type="ECO:0000256" key="1">
    <source>
        <dbReference type="SAM" id="MobiDB-lite"/>
    </source>
</evidence>